<evidence type="ECO:0000313" key="5">
    <source>
        <dbReference type="Proteomes" id="UP000028712"/>
    </source>
</evidence>
<evidence type="ECO:0000256" key="1">
    <source>
        <dbReference type="SAM" id="SignalP"/>
    </source>
</evidence>
<proteinExistence type="predicted"/>
<feature type="chain" id="PRO_5001801989" evidence="1">
    <location>
        <begin position="22"/>
        <end position="228"/>
    </location>
</feature>
<evidence type="ECO:0000313" key="6">
    <source>
        <dbReference type="Proteomes" id="UP000198424"/>
    </source>
</evidence>
<name>A0A086A2A8_FLAHY</name>
<reference evidence="3 5" key="1">
    <citation type="submission" date="2014-07" db="EMBL/GenBank/DDBJ databases">
        <title>Genome of Flavobacterium hydatis DSM 2063.</title>
        <authorList>
            <person name="Pipes S.E."/>
            <person name="Stropko S.J."/>
            <person name="Newman J.D."/>
        </authorList>
    </citation>
    <scope>NUCLEOTIDE SEQUENCE [LARGE SCALE GENOMIC DNA]</scope>
    <source>
        <strain evidence="3 5">DSM 2063</strain>
    </source>
</reference>
<feature type="domain" description="SH3b" evidence="2">
    <location>
        <begin position="18"/>
        <end position="86"/>
    </location>
</feature>
<keyword evidence="1" id="KW-0732">Signal</keyword>
<dbReference type="EMBL" id="MUGY01000009">
    <property type="protein sequence ID" value="OXA94539.1"/>
    <property type="molecule type" value="Genomic_DNA"/>
</dbReference>
<keyword evidence="6" id="KW-1185">Reference proteome</keyword>
<accession>A0A086A2A8</accession>
<evidence type="ECO:0000313" key="3">
    <source>
        <dbReference type="EMBL" id="KFF10822.1"/>
    </source>
</evidence>
<evidence type="ECO:0000259" key="2">
    <source>
        <dbReference type="SMART" id="SM00287"/>
    </source>
</evidence>
<reference evidence="4 6" key="2">
    <citation type="submission" date="2016-11" db="EMBL/GenBank/DDBJ databases">
        <title>Whole genomes of Flavobacteriaceae.</title>
        <authorList>
            <person name="Stine C."/>
            <person name="Li C."/>
            <person name="Tadesse D."/>
        </authorList>
    </citation>
    <scope>NUCLEOTIDE SEQUENCE [LARGE SCALE GENOMIC DNA]</scope>
    <source>
        <strain evidence="4 6">ATCC 29551</strain>
    </source>
</reference>
<dbReference type="Proteomes" id="UP000198424">
    <property type="component" value="Unassembled WGS sequence"/>
</dbReference>
<dbReference type="RefSeq" id="WP_035626461.1">
    <property type="nucleotide sequence ID" value="NZ_JBEWQG010000005.1"/>
</dbReference>
<comment type="caution">
    <text evidence="3">The sequence shown here is derived from an EMBL/GenBank/DDBJ whole genome shotgun (WGS) entry which is preliminary data.</text>
</comment>
<dbReference type="Proteomes" id="UP000028712">
    <property type="component" value="Unassembled WGS sequence"/>
</dbReference>
<dbReference type="EMBL" id="JPRM01000037">
    <property type="protein sequence ID" value="KFF10822.1"/>
    <property type="molecule type" value="Genomic_DNA"/>
</dbReference>
<gene>
    <name evidence="4" type="ORF">B0A62_10105</name>
    <name evidence="3" type="ORF">IW20_20225</name>
</gene>
<dbReference type="SMART" id="SM00287">
    <property type="entry name" value="SH3b"/>
    <property type="match status" value="1"/>
</dbReference>
<protein>
    <submittedName>
        <fullName evidence="4">SH3 domain-containing protein</fullName>
    </submittedName>
</protein>
<organism evidence="3 5">
    <name type="scientific">Flavobacterium hydatis</name>
    <name type="common">Cytophaga aquatilis</name>
    <dbReference type="NCBI Taxonomy" id="991"/>
    <lineage>
        <taxon>Bacteria</taxon>
        <taxon>Pseudomonadati</taxon>
        <taxon>Bacteroidota</taxon>
        <taxon>Flavobacteriia</taxon>
        <taxon>Flavobacteriales</taxon>
        <taxon>Flavobacteriaceae</taxon>
        <taxon>Flavobacterium</taxon>
    </lineage>
</organism>
<dbReference type="InterPro" id="IPR003646">
    <property type="entry name" value="SH3-like_bac-type"/>
</dbReference>
<dbReference type="AlphaFoldDB" id="A0A086A2A8"/>
<feature type="signal peptide" evidence="1">
    <location>
        <begin position="1"/>
        <end position="21"/>
    </location>
</feature>
<dbReference type="eggNOG" id="ENOG5031ZJM">
    <property type="taxonomic scope" value="Bacteria"/>
</dbReference>
<evidence type="ECO:0000313" key="4">
    <source>
        <dbReference type="EMBL" id="OXA94539.1"/>
    </source>
</evidence>
<dbReference type="Gene3D" id="2.30.30.40">
    <property type="entry name" value="SH3 Domains"/>
    <property type="match status" value="1"/>
</dbReference>
<dbReference type="STRING" id="991.IW20_20225"/>
<sequence>MKKLISTLLLLAFNISFSQFGIINDPDGYVNVRNSAGKSNKIIDKLDNGAIVYNYEPDGNWANIDYKKSKENLGGYVYKDRIIDLTNFTKIPVRENKNGIIKLENNNVKVAVAEIAFNPKNHKLKYNSESPTILESIDDQVIFGTDGNIPKRKYKSIEIEIDKILISLPETALKNAFEPNLEETMVNYDSANDILYIQSLNSDGAGSYVILWVIEKKKFKTRVEAIPF</sequence>
<dbReference type="OrthoDB" id="7054664at2"/>